<dbReference type="RefSeq" id="WP_191728752.1">
    <property type="nucleotide sequence ID" value="NZ_JACSQJ010000002.1"/>
</dbReference>
<evidence type="ECO:0000256" key="1">
    <source>
        <dbReference type="ARBA" id="ARBA00006845"/>
    </source>
</evidence>
<keyword evidence="4" id="KW-1185">Reference proteome</keyword>
<dbReference type="Proteomes" id="UP000647183">
    <property type="component" value="Unassembled WGS sequence"/>
</dbReference>
<sequence length="140" mass="14599">MIDVELGALLADAGQAAAYFIDVRDRAAVVEAANALGYHVAEANLENADDKAALLDELAAALEFPATFGANWDALADSLGDLSWRPAPGYVLLLDHCADLREAAPADFATLLEILDEAARAHAGQGVPFWAVLPLASADA</sequence>
<dbReference type="SUPFAM" id="SSF52038">
    <property type="entry name" value="Barstar-related"/>
    <property type="match status" value="1"/>
</dbReference>
<dbReference type="InterPro" id="IPR000468">
    <property type="entry name" value="Barstar"/>
</dbReference>
<gene>
    <name evidence="3" type="ORF">H9645_05685</name>
</gene>
<proteinExistence type="inferred from homology"/>
<name>A0ABR8UHL1_9GAMM</name>
<evidence type="ECO:0000313" key="4">
    <source>
        <dbReference type="Proteomes" id="UP000647183"/>
    </source>
</evidence>
<dbReference type="Gene3D" id="3.30.370.10">
    <property type="entry name" value="Barstar-like"/>
    <property type="match status" value="1"/>
</dbReference>
<accession>A0ABR8UHL1</accession>
<evidence type="ECO:0000259" key="2">
    <source>
        <dbReference type="Pfam" id="PF01337"/>
    </source>
</evidence>
<feature type="domain" description="Barstar (barnase inhibitor)" evidence="2">
    <location>
        <begin position="38"/>
        <end position="133"/>
    </location>
</feature>
<organism evidence="3 4">
    <name type="scientific">Luteimonas colneyensis</name>
    <dbReference type="NCBI Taxonomy" id="2762230"/>
    <lineage>
        <taxon>Bacteria</taxon>
        <taxon>Pseudomonadati</taxon>
        <taxon>Pseudomonadota</taxon>
        <taxon>Gammaproteobacteria</taxon>
        <taxon>Lysobacterales</taxon>
        <taxon>Lysobacteraceae</taxon>
        <taxon>Luteimonas</taxon>
    </lineage>
</organism>
<comment type="caution">
    <text evidence="3">The sequence shown here is derived from an EMBL/GenBank/DDBJ whole genome shotgun (WGS) entry which is preliminary data.</text>
</comment>
<dbReference type="EMBL" id="JACSQJ010000002">
    <property type="protein sequence ID" value="MBD7987517.1"/>
    <property type="molecule type" value="Genomic_DNA"/>
</dbReference>
<evidence type="ECO:0000313" key="3">
    <source>
        <dbReference type="EMBL" id="MBD7987517.1"/>
    </source>
</evidence>
<reference evidence="3 4" key="1">
    <citation type="submission" date="2020-08" db="EMBL/GenBank/DDBJ databases">
        <title>A Genomic Blueprint of the Chicken Gut Microbiome.</title>
        <authorList>
            <person name="Gilroy R."/>
            <person name="Ravi A."/>
            <person name="Getino M."/>
            <person name="Pursley I."/>
            <person name="Horton D.L."/>
            <person name="Alikhan N.-F."/>
            <person name="Baker D."/>
            <person name="Gharbi K."/>
            <person name="Hall N."/>
            <person name="Watson M."/>
            <person name="Adriaenssens E.M."/>
            <person name="Foster-Nyarko E."/>
            <person name="Jarju S."/>
            <person name="Secka A."/>
            <person name="Antonio M."/>
            <person name="Oren A."/>
            <person name="Chaudhuri R."/>
            <person name="La Ragione R.M."/>
            <person name="Hildebrand F."/>
            <person name="Pallen M.J."/>
        </authorList>
    </citation>
    <scope>NUCLEOTIDE SEQUENCE [LARGE SCALE GENOMIC DNA]</scope>
    <source>
        <strain evidence="3 4">Sa2BVA3</strain>
    </source>
</reference>
<dbReference type="InterPro" id="IPR035905">
    <property type="entry name" value="Barstar-like_sf"/>
</dbReference>
<comment type="similarity">
    <text evidence="1">Belongs to the barstar family.</text>
</comment>
<dbReference type="Pfam" id="PF01337">
    <property type="entry name" value="Barstar"/>
    <property type="match status" value="1"/>
</dbReference>
<protein>
    <submittedName>
        <fullName evidence="3">Barstar family protein</fullName>
    </submittedName>
</protein>